<evidence type="ECO:0000313" key="3">
    <source>
        <dbReference type="Proteomes" id="UP000247790"/>
    </source>
</evidence>
<evidence type="ECO:0000313" key="2">
    <source>
        <dbReference type="EMBL" id="QKS55963.1"/>
    </source>
</evidence>
<keyword evidence="4" id="KW-1185">Reference proteome</keyword>
<dbReference type="AlphaFoldDB" id="A0A2V4VWB1"/>
<gene>
    <name evidence="1" type="ORF">DFQ00_102391</name>
    <name evidence="2" type="ORF">HUB98_06155</name>
</gene>
<dbReference type="Proteomes" id="UP000247790">
    <property type="component" value="Unassembled WGS sequence"/>
</dbReference>
<reference evidence="1 3" key="1">
    <citation type="submission" date="2018-06" db="EMBL/GenBank/DDBJ databases">
        <title>Genomic Encyclopedia of Type Strains, Phase III (KMG-III): the genomes of soil and plant-associated and newly described type strains.</title>
        <authorList>
            <person name="Whitman W."/>
        </authorList>
    </citation>
    <scope>NUCLEOTIDE SEQUENCE [LARGE SCALE GENOMIC DNA]</scope>
    <source>
        <strain evidence="1 3">CECT 7022</strain>
    </source>
</reference>
<protein>
    <submittedName>
        <fullName evidence="1">Uncharacterized protein</fullName>
    </submittedName>
</protein>
<evidence type="ECO:0000313" key="1">
    <source>
        <dbReference type="EMBL" id="PYE51596.1"/>
    </source>
</evidence>
<sequence>MLKHLKESKCPVCGDSTVVGEEIERDILSKTIRIHTNGQRWETRTFLCGQAINWIPNFSKSELDEYYTCKNNPEYRLKLEKRKVAVARVRSFIDSLNDVDDEYKTHLKNGRGYSC</sequence>
<name>A0A2V4VWB1_PAEBA</name>
<dbReference type="EMBL" id="QJSW01000002">
    <property type="protein sequence ID" value="PYE51596.1"/>
    <property type="molecule type" value="Genomic_DNA"/>
</dbReference>
<dbReference type="Proteomes" id="UP000509327">
    <property type="component" value="Chromosome"/>
</dbReference>
<reference evidence="2 4" key="2">
    <citation type="submission" date="2020-06" db="EMBL/GenBank/DDBJ databases">
        <title>Complete genome of Paenibacillus barcinonensis KACC11450.</title>
        <authorList>
            <person name="Kim M."/>
            <person name="Park Y.-J."/>
            <person name="Shin J.-H."/>
        </authorList>
    </citation>
    <scope>NUCLEOTIDE SEQUENCE [LARGE SCALE GENOMIC DNA]</scope>
    <source>
        <strain evidence="2 4">KACC11450</strain>
    </source>
</reference>
<dbReference type="OrthoDB" id="9857232at2"/>
<dbReference type="RefSeq" id="WP_110894738.1">
    <property type="nucleotide sequence ID" value="NZ_CP054614.1"/>
</dbReference>
<evidence type="ECO:0000313" key="4">
    <source>
        <dbReference type="Proteomes" id="UP000509327"/>
    </source>
</evidence>
<accession>A0A2V4VWB1</accession>
<organism evidence="1 3">
    <name type="scientific">Paenibacillus barcinonensis</name>
    <dbReference type="NCBI Taxonomy" id="198119"/>
    <lineage>
        <taxon>Bacteria</taxon>
        <taxon>Bacillati</taxon>
        <taxon>Bacillota</taxon>
        <taxon>Bacilli</taxon>
        <taxon>Bacillales</taxon>
        <taxon>Paenibacillaceae</taxon>
        <taxon>Paenibacillus</taxon>
    </lineage>
</organism>
<proteinExistence type="predicted"/>
<dbReference type="EMBL" id="CP054614">
    <property type="protein sequence ID" value="QKS55963.1"/>
    <property type="molecule type" value="Genomic_DNA"/>
</dbReference>